<evidence type="ECO:0000313" key="9">
    <source>
        <dbReference type="Proteomes" id="UP000616201"/>
    </source>
</evidence>
<organism evidence="8 9">
    <name type="scientific">Sphingobacterium hungaricum</name>
    <dbReference type="NCBI Taxonomy" id="2082723"/>
    <lineage>
        <taxon>Bacteria</taxon>
        <taxon>Pseudomonadati</taxon>
        <taxon>Bacteroidota</taxon>
        <taxon>Sphingobacteriia</taxon>
        <taxon>Sphingobacteriales</taxon>
        <taxon>Sphingobacteriaceae</taxon>
        <taxon>Sphingobacterium</taxon>
    </lineage>
</organism>
<sequence>MMIKRIIFLIPFLVCTLSTLQAQKKADFVTFINQQHTWVDSVFNKLTPKERIAQLFLVRAHTNLGQKYIDSVANVIKKEQLGGLVVFQGGPVRHANMFNQYQKVSKVPLLITFDGEWGLGMRMQDSTLSYPYQMTLGAIQNDNLLYEMGRQVAKDFLRLGMHFNFAPVVDINNNPKNPVINFRSFGDNKQNVTKKAKQYMDGMVDGGIIASLKHFPGHGDTDVDSHYDLPQLNFTRKRLDTLEMYPFKELIKQGAPAIMVAHMHIPALDNTPNMPSSISKKVVTDLLRRELGFEGLIVTDAMDMKGVKKFFPNGEADVMAIEAGHDLLEVSENSARAIDLIEKSIASGRIRQADIDARVKRVLASKLWLSLDKYKPTTTRNLYADLNTASAKTLIQRLADASVTVLKSDRRIQDFNPSDETAVVSIGIASAQDFEKGLQSQLSNYTQYYVSGKEDKDYLDSISKLIRSNDQLVLAIHDNRTRPRSELDFSKEVQKFIDKLARRKAITVMFTNPYAIESVDINRSGSIILSYQNDNFMQKAALKVLLNQIKPAGKLPVTLSKRYKFGQGI</sequence>
<dbReference type="PANTHER" id="PTHR30480:SF13">
    <property type="entry name" value="BETA-HEXOSAMINIDASE"/>
    <property type="match status" value="1"/>
</dbReference>
<feature type="signal peptide" evidence="6">
    <location>
        <begin position="1"/>
        <end position="22"/>
    </location>
</feature>
<gene>
    <name evidence="8" type="ORF">C4F49_09800</name>
</gene>
<dbReference type="AlphaFoldDB" id="A0A928UXU5"/>
<dbReference type="InterPro" id="IPR036962">
    <property type="entry name" value="Glyco_hydro_3_N_sf"/>
</dbReference>
<evidence type="ECO:0000256" key="2">
    <source>
        <dbReference type="ARBA" id="ARBA00005336"/>
    </source>
</evidence>
<feature type="chain" id="PRO_5037693518" description="beta-N-acetylhexosaminidase" evidence="6">
    <location>
        <begin position="23"/>
        <end position="569"/>
    </location>
</feature>
<dbReference type="GO" id="GO:0004563">
    <property type="term" value="F:beta-N-acetylhexosaminidase activity"/>
    <property type="evidence" value="ECO:0007669"/>
    <property type="project" value="UniProtKB-EC"/>
</dbReference>
<dbReference type="SUPFAM" id="SSF51445">
    <property type="entry name" value="(Trans)glycosidases"/>
    <property type="match status" value="1"/>
</dbReference>
<dbReference type="Gene3D" id="3.40.50.1700">
    <property type="entry name" value="Glycoside hydrolase family 3 C-terminal domain"/>
    <property type="match status" value="1"/>
</dbReference>
<dbReference type="InterPro" id="IPR017853">
    <property type="entry name" value="GH"/>
</dbReference>
<feature type="domain" description="Glycoside hydrolase family 3 N-terminal" evidence="7">
    <location>
        <begin position="49"/>
        <end position="363"/>
    </location>
</feature>
<dbReference type="EC" id="3.2.1.52" evidence="3"/>
<name>A0A928UXU5_9SPHI</name>
<comment type="catalytic activity">
    <reaction evidence="1">
        <text>Hydrolysis of terminal non-reducing N-acetyl-D-hexosamine residues in N-acetyl-beta-D-hexosaminides.</text>
        <dbReference type="EC" id="3.2.1.52"/>
    </reaction>
</comment>
<dbReference type="InterPro" id="IPR001764">
    <property type="entry name" value="Glyco_hydro_3_N"/>
</dbReference>
<dbReference type="InterPro" id="IPR050226">
    <property type="entry name" value="NagZ_Beta-hexosaminidase"/>
</dbReference>
<dbReference type="SUPFAM" id="SSF52279">
    <property type="entry name" value="Beta-D-glucan exohydrolase, C-terminal domain"/>
    <property type="match status" value="1"/>
</dbReference>
<protein>
    <recommendedName>
        <fullName evidence="3">beta-N-acetylhexosaminidase</fullName>
        <ecNumber evidence="3">3.2.1.52</ecNumber>
    </recommendedName>
</protein>
<dbReference type="InterPro" id="IPR036881">
    <property type="entry name" value="Glyco_hydro_3_C_sf"/>
</dbReference>
<keyword evidence="9" id="KW-1185">Reference proteome</keyword>
<dbReference type="Proteomes" id="UP000616201">
    <property type="component" value="Unassembled WGS sequence"/>
</dbReference>
<keyword evidence="5" id="KW-0326">Glycosidase</keyword>
<dbReference type="InterPro" id="IPR019800">
    <property type="entry name" value="Glyco_hydro_3_AS"/>
</dbReference>
<comment type="similarity">
    <text evidence="2">Belongs to the glycosyl hydrolase 3 family.</text>
</comment>
<dbReference type="PROSITE" id="PS00775">
    <property type="entry name" value="GLYCOSYL_HYDROL_F3"/>
    <property type="match status" value="1"/>
</dbReference>
<reference evidence="8" key="1">
    <citation type="submission" date="2018-02" db="EMBL/GenBank/DDBJ databases">
        <authorList>
            <person name="Vasarhelyi B.M."/>
            <person name="Deshmukh S."/>
            <person name="Balint B."/>
            <person name="Kukolya J."/>
        </authorList>
    </citation>
    <scope>NUCLEOTIDE SEQUENCE</scope>
    <source>
        <strain evidence="8">KB22</strain>
    </source>
</reference>
<comment type="caution">
    <text evidence="8">The sequence shown here is derived from an EMBL/GenBank/DDBJ whole genome shotgun (WGS) entry which is preliminary data.</text>
</comment>
<keyword evidence="4 8" id="KW-0378">Hydrolase</keyword>
<evidence type="ECO:0000256" key="3">
    <source>
        <dbReference type="ARBA" id="ARBA00012663"/>
    </source>
</evidence>
<evidence type="ECO:0000259" key="7">
    <source>
        <dbReference type="Pfam" id="PF00933"/>
    </source>
</evidence>
<dbReference type="GO" id="GO:0005975">
    <property type="term" value="P:carbohydrate metabolic process"/>
    <property type="evidence" value="ECO:0007669"/>
    <property type="project" value="InterPro"/>
</dbReference>
<dbReference type="PANTHER" id="PTHR30480">
    <property type="entry name" value="BETA-HEXOSAMINIDASE-RELATED"/>
    <property type="match status" value="1"/>
</dbReference>
<dbReference type="EMBL" id="PRDK01000005">
    <property type="protein sequence ID" value="MBE8713973.1"/>
    <property type="molecule type" value="Genomic_DNA"/>
</dbReference>
<evidence type="ECO:0000256" key="1">
    <source>
        <dbReference type="ARBA" id="ARBA00001231"/>
    </source>
</evidence>
<dbReference type="Pfam" id="PF00933">
    <property type="entry name" value="Glyco_hydro_3"/>
    <property type="match status" value="1"/>
</dbReference>
<accession>A0A928UXU5</accession>
<dbReference type="GO" id="GO:0009254">
    <property type="term" value="P:peptidoglycan turnover"/>
    <property type="evidence" value="ECO:0007669"/>
    <property type="project" value="TreeGrafter"/>
</dbReference>
<keyword evidence="6" id="KW-0732">Signal</keyword>
<evidence type="ECO:0000313" key="8">
    <source>
        <dbReference type="EMBL" id="MBE8713973.1"/>
    </source>
</evidence>
<dbReference type="PRINTS" id="PR00133">
    <property type="entry name" value="GLHYDRLASE3"/>
</dbReference>
<evidence type="ECO:0000256" key="6">
    <source>
        <dbReference type="SAM" id="SignalP"/>
    </source>
</evidence>
<dbReference type="Gene3D" id="3.20.20.300">
    <property type="entry name" value="Glycoside hydrolase, family 3, N-terminal domain"/>
    <property type="match status" value="1"/>
</dbReference>
<proteinExistence type="inferred from homology"/>
<evidence type="ECO:0000256" key="4">
    <source>
        <dbReference type="ARBA" id="ARBA00022801"/>
    </source>
</evidence>
<evidence type="ECO:0000256" key="5">
    <source>
        <dbReference type="ARBA" id="ARBA00023295"/>
    </source>
</evidence>